<feature type="transmembrane region" description="Helical" evidence="1">
    <location>
        <begin position="128"/>
        <end position="154"/>
    </location>
</feature>
<organism evidence="3 4">
    <name type="scientific">Marinobacterium halophilum</name>
    <dbReference type="NCBI Taxonomy" id="267374"/>
    <lineage>
        <taxon>Bacteria</taxon>
        <taxon>Pseudomonadati</taxon>
        <taxon>Pseudomonadota</taxon>
        <taxon>Gammaproteobacteria</taxon>
        <taxon>Oceanospirillales</taxon>
        <taxon>Oceanospirillaceae</taxon>
        <taxon>Marinobacterium</taxon>
    </lineage>
</organism>
<evidence type="ECO:0000313" key="4">
    <source>
        <dbReference type="Proteomes" id="UP000242133"/>
    </source>
</evidence>
<gene>
    <name evidence="3" type="ORF">CLV44_11619</name>
</gene>
<keyword evidence="1" id="KW-0812">Transmembrane</keyword>
<dbReference type="AlphaFoldDB" id="A0A2P8ET61"/>
<feature type="transmembrane region" description="Helical" evidence="1">
    <location>
        <begin position="38"/>
        <end position="58"/>
    </location>
</feature>
<comment type="caution">
    <text evidence="3">The sequence shown here is derived from an EMBL/GenBank/DDBJ whole genome shotgun (WGS) entry which is preliminary data.</text>
</comment>
<dbReference type="OrthoDB" id="9813518at2"/>
<feature type="domain" description="Potassium channel" evidence="2">
    <location>
        <begin position="74"/>
        <end position="151"/>
    </location>
</feature>
<dbReference type="Gene3D" id="1.10.287.70">
    <property type="match status" value="1"/>
</dbReference>
<dbReference type="EMBL" id="PYGI01000016">
    <property type="protein sequence ID" value="PSL12661.1"/>
    <property type="molecule type" value="Genomic_DNA"/>
</dbReference>
<feature type="transmembrane region" description="Helical" evidence="1">
    <location>
        <begin position="70"/>
        <end position="91"/>
    </location>
</feature>
<evidence type="ECO:0000313" key="3">
    <source>
        <dbReference type="EMBL" id="PSL12661.1"/>
    </source>
</evidence>
<accession>A0A2P8ET61</accession>
<feature type="transmembrane region" description="Helical" evidence="1">
    <location>
        <begin position="14"/>
        <end position="31"/>
    </location>
</feature>
<dbReference type="Pfam" id="PF07885">
    <property type="entry name" value="Ion_trans_2"/>
    <property type="match status" value="1"/>
</dbReference>
<evidence type="ECO:0000259" key="2">
    <source>
        <dbReference type="Pfam" id="PF07885"/>
    </source>
</evidence>
<protein>
    <submittedName>
        <fullName evidence="3">Ion channel</fullName>
    </submittedName>
</protein>
<keyword evidence="1" id="KW-1133">Transmembrane helix</keyword>
<reference evidence="3 4" key="1">
    <citation type="submission" date="2018-03" db="EMBL/GenBank/DDBJ databases">
        <title>Genomic Encyclopedia of Archaeal and Bacterial Type Strains, Phase II (KMG-II): from individual species to whole genera.</title>
        <authorList>
            <person name="Goeker M."/>
        </authorList>
    </citation>
    <scope>NUCLEOTIDE SEQUENCE [LARGE SCALE GENOMIC DNA]</scope>
    <source>
        <strain evidence="3 4">DSM 17586</strain>
    </source>
</reference>
<name>A0A2P8ET61_9GAMM</name>
<feature type="transmembrane region" description="Helical" evidence="1">
    <location>
        <begin position="103"/>
        <end position="122"/>
    </location>
</feature>
<dbReference type="InterPro" id="IPR013099">
    <property type="entry name" value="K_chnl_dom"/>
</dbReference>
<proteinExistence type="predicted"/>
<evidence type="ECO:0000256" key="1">
    <source>
        <dbReference type="SAM" id="Phobius"/>
    </source>
</evidence>
<dbReference type="RefSeq" id="WP_106592283.1">
    <property type="nucleotide sequence ID" value="NZ_PYGI01000016.1"/>
</dbReference>
<sequence length="166" mass="18975">MQNWLPVFRKYSDLIALAFTFFLVIAVLKTLKFWGDPGLWIIFGTLVCSALISSYRFFNTPHKFESFAHFLIVVILMIFMFAFLYRVVGLCCDAEGNTFDPDWLNAIYFSVVTWTTLGYGGFSPPENLKLFAMAEALMGQVFMAMIVGKTIFLLQRNDKGENLKDS</sequence>
<dbReference type="Proteomes" id="UP000242133">
    <property type="component" value="Unassembled WGS sequence"/>
</dbReference>
<keyword evidence="1" id="KW-0472">Membrane</keyword>
<dbReference type="SUPFAM" id="SSF81324">
    <property type="entry name" value="Voltage-gated potassium channels"/>
    <property type="match status" value="1"/>
</dbReference>
<keyword evidence="4" id="KW-1185">Reference proteome</keyword>